<evidence type="ECO:0000313" key="2">
    <source>
        <dbReference type="Proteomes" id="UP000661715"/>
    </source>
</evidence>
<sequence length="192" mass="21551">MTSSVFSQEIYFNTGKNYTKFIYKDANFQTNPNLQSGSGNFYEIGFTDLLATKKIFYSVGLSLNDYNALGGNSANSYRWDTQYLGLETGILYQFFSYKNVDFLVKAGINVSSMIYGKQEVNGIYYDLKHQKEFSGILLGSSLGAKIKYCIPSFGALSLGYNFGQTINLTNSSKEKLSFNTNQLELGIHFNIN</sequence>
<accession>A0ABR7UST0</accession>
<protein>
    <recommendedName>
        <fullName evidence="3">Outer membrane protein beta-barrel domain-containing protein</fullName>
    </recommendedName>
</protein>
<name>A0ABR7UST0_9FLAO</name>
<evidence type="ECO:0000313" key="1">
    <source>
        <dbReference type="EMBL" id="MBD0725481.1"/>
    </source>
</evidence>
<organism evidence="1 2">
    <name type="scientific">Flavobacterium pokkalii</name>
    <dbReference type="NCBI Taxonomy" id="1940408"/>
    <lineage>
        <taxon>Bacteria</taxon>
        <taxon>Pseudomonadati</taxon>
        <taxon>Bacteroidota</taxon>
        <taxon>Flavobacteriia</taxon>
        <taxon>Flavobacteriales</taxon>
        <taxon>Flavobacteriaceae</taxon>
        <taxon>Flavobacterium</taxon>
    </lineage>
</organism>
<evidence type="ECO:0008006" key="3">
    <source>
        <dbReference type="Google" id="ProtNLM"/>
    </source>
</evidence>
<dbReference type="EMBL" id="NASZ01000014">
    <property type="protein sequence ID" value="MBD0725481.1"/>
    <property type="molecule type" value="Genomic_DNA"/>
</dbReference>
<dbReference type="Proteomes" id="UP000661715">
    <property type="component" value="Unassembled WGS sequence"/>
</dbReference>
<gene>
    <name evidence="1" type="ORF">B6A10_09850</name>
</gene>
<comment type="caution">
    <text evidence="1">The sequence shown here is derived from an EMBL/GenBank/DDBJ whole genome shotgun (WGS) entry which is preliminary data.</text>
</comment>
<reference evidence="1 2" key="1">
    <citation type="journal article" date="2020" name="Microbiol. Res.">
        <title>Flavobacterium pokkalii sp. nov., a novel plant growth promoting native rhizobacteria isolated from pokkali rice grown in coastal saline affected agricultural regions of southern India, Kerala.</title>
        <authorList>
            <person name="Menon R.R."/>
            <person name="Kumari S."/>
            <person name="Viver T."/>
            <person name="Rameshkumar N."/>
        </authorList>
    </citation>
    <scope>NUCLEOTIDE SEQUENCE [LARGE SCALE GENOMIC DNA]</scope>
    <source>
        <strain evidence="1 2">L1I52</strain>
    </source>
</reference>
<proteinExistence type="predicted"/>
<keyword evidence="2" id="KW-1185">Reference proteome</keyword>